<sequence length="298" mass="32577">MKTFDVIGYPINLGCDKDGNELTPSILRRDGCYTSAKHHVNDLGDLPCTPRAAIIEEKFASHPKIKYLKPILTASRPLAERVMHSIAQQHIPLCVGGDHVMAFGSIAGVGLTKGADNFAVIYIDAHGDFNTEITSGTGNMHGMHLSYLMGYGEADIANFWGVSPLLKPQNIYFLGARALDPGEIEMAAKLNMYIRSSEQLNASDPAEVIVDILSDIKRKGIDHIHLSFDVDVIDPEYAPGTGVPEKKGIPPALAYTLIRLCMQSDLVKSVDIVELNANLDQGRITERAMQQVLKIILE</sequence>
<dbReference type="PROSITE" id="PS01053">
    <property type="entry name" value="ARGINASE_1"/>
    <property type="match status" value="1"/>
</dbReference>
<dbReference type="EMBL" id="ACLR01000123">
    <property type="protein sequence ID" value="EEK16905.1"/>
    <property type="molecule type" value="Genomic_DNA"/>
</dbReference>
<dbReference type="SUPFAM" id="SSF52768">
    <property type="entry name" value="Arginase/deacetylase"/>
    <property type="match status" value="1"/>
</dbReference>
<comment type="pathway">
    <text evidence="2">Nitrogen metabolism; urea cycle; L-ornithine and urea from L-arginine: step 1/1.</text>
</comment>
<evidence type="ECO:0000256" key="3">
    <source>
        <dbReference type="ARBA" id="ARBA00012168"/>
    </source>
</evidence>
<keyword evidence="5" id="KW-0056">Arginine metabolism</keyword>
<dbReference type="OrthoDB" id="9788689at2"/>
<comment type="catalytic activity">
    <reaction evidence="9">
        <text>L-arginine + H2O = urea + L-ornithine</text>
        <dbReference type="Rhea" id="RHEA:20569"/>
        <dbReference type="ChEBI" id="CHEBI:15377"/>
        <dbReference type="ChEBI" id="CHEBI:16199"/>
        <dbReference type="ChEBI" id="CHEBI:32682"/>
        <dbReference type="ChEBI" id="CHEBI:46911"/>
        <dbReference type="EC" id="3.5.3.1"/>
    </reaction>
</comment>
<dbReference type="eggNOG" id="COG0010">
    <property type="taxonomic scope" value="Bacteria"/>
</dbReference>
<gene>
    <name evidence="12" type="ORF">PORUE0001_0611</name>
</gene>
<evidence type="ECO:0000256" key="11">
    <source>
        <dbReference type="RuleBase" id="RU003684"/>
    </source>
</evidence>
<dbReference type="GO" id="GO:0005737">
    <property type="term" value="C:cytoplasm"/>
    <property type="evidence" value="ECO:0007669"/>
    <property type="project" value="TreeGrafter"/>
</dbReference>
<evidence type="ECO:0000256" key="9">
    <source>
        <dbReference type="ARBA" id="ARBA00047391"/>
    </source>
</evidence>
<dbReference type="GO" id="GO:0006525">
    <property type="term" value="P:arginine metabolic process"/>
    <property type="evidence" value="ECO:0007669"/>
    <property type="project" value="UniProtKB-KW"/>
</dbReference>
<evidence type="ECO:0000256" key="10">
    <source>
        <dbReference type="PROSITE-ProRule" id="PRU00742"/>
    </source>
</evidence>
<dbReference type="EC" id="3.5.3.1" evidence="3"/>
<evidence type="ECO:0000256" key="6">
    <source>
        <dbReference type="ARBA" id="ARBA00022723"/>
    </source>
</evidence>
<accession>C2MBD4</accession>
<keyword evidence="7 11" id="KW-0378">Hydrolase</keyword>
<dbReference type="InterPro" id="IPR006035">
    <property type="entry name" value="Ureohydrolase"/>
</dbReference>
<proteinExistence type="inferred from homology"/>
<evidence type="ECO:0000256" key="1">
    <source>
        <dbReference type="ARBA" id="ARBA00001936"/>
    </source>
</evidence>
<protein>
    <recommendedName>
        <fullName evidence="4">Arginase</fullName>
        <ecNumber evidence="3">3.5.3.1</ecNumber>
    </recommendedName>
</protein>
<evidence type="ECO:0000256" key="4">
    <source>
        <dbReference type="ARBA" id="ARBA00018123"/>
    </source>
</evidence>
<comment type="similarity">
    <text evidence="10 11">Belongs to the arginase family.</text>
</comment>
<name>C2MBD4_9PORP</name>
<dbReference type="InterPro" id="IPR023696">
    <property type="entry name" value="Ureohydrolase_dom_sf"/>
</dbReference>
<comment type="caution">
    <text evidence="12">The sequence shown here is derived from an EMBL/GenBank/DDBJ whole genome shotgun (WGS) entry which is preliminary data.</text>
</comment>
<dbReference type="Proteomes" id="UP000003303">
    <property type="component" value="Unassembled WGS sequence"/>
</dbReference>
<dbReference type="Gene3D" id="3.40.800.10">
    <property type="entry name" value="Ureohydrolase domain"/>
    <property type="match status" value="1"/>
</dbReference>
<dbReference type="InterPro" id="IPR020855">
    <property type="entry name" value="Ureohydrolase_Mn_BS"/>
</dbReference>
<dbReference type="PANTHER" id="PTHR43782">
    <property type="entry name" value="ARGINASE"/>
    <property type="match status" value="1"/>
</dbReference>
<dbReference type="PROSITE" id="PS51409">
    <property type="entry name" value="ARGINASE_2"/>
    <property type="match status" value="1"/>
</dbReference>
<organism evidence="12 13">
    <name type="scientific">Porphyromonas uenonis 60-3</name>
    <dbReference type="NCBI Taxonomy" id="596327"/>
    <lineage>
        <taxon>Bacteria</taxon>
        <taxon>Pseudomonadati</taxon>
        <taxon>Bacteroidota</taxon>
        <taxon>Bacteroidia</taxon>
        <taxon>Bacteroidales</taxon>
        <taxon>Porphyromonadaceae</taxon>
        <taxon>Porphyromonas</taxon>
    </lineage>
</organism>
<evidence type="ECO:0000313" key="12">
    <source>
        <dbReference type="EMBL" id="EEK16905.1"/>
    </source>
</evidence>
<dbReference type="PANTHER" id="PTHR43782:SF3">
    <property type="entry name" value="ARGINASE"/>
    <property type="match status" value="1"/>
</dbReference>
<keyword evidence="13" id="KW-1185">Reference proteome</keyword>
<evidence type="ECO:0000256" key="5">
    <source>
        <dbReference type="ARBA" id="ARBA00022503"/>
    </source>
</evidence>
<evidence type="ECO:0000313" key="13">
    <source>
        <dbReference type="Proteomes" id="UP000003303"/>
    </source>
</evidence>
<evidence type="ECO:0000256" key="8">
    <source>
        <dbReference type="ARBA" id="ARBA00023211"/>
    </source>
</evidence>
<dbReference type="InterPro" id="IPR014033">
    <property type="entry name" value="Arginase"/>
</dbReference>
<evidence type="ECO:0000256" key="2">
    <source>
        <dbReference type="ARBA" id="ARBA00005098"/>
    </source>
</evidence>
<keyword evidence="8" id="KW-0464">Manganese</keyword>
<dbReference type="CDD" id="cd09989">
    <property type="entry name" value="Arginase"/>
    <property type="match status" value="1"/>
</dbReference>
<dbReference type="UniPathway" id="UPA00158">
    <property type="reaction ID" value="UER00270"/>
</dbReference>
<dbReference type="GO" id="GO:0000050">
    <property type="term" value="P:urea cycle"/>
    <property type="evidence" value="ECO:0007669"/>
    <property type="project" value="UniProtKB-UniPathway"/>
</dbReference>
<dbReference type="GO" id="GO:0004053">
    <property type="term" value="F:arginase activity"/>
    <property type="evidence" value="ECO:0007669"/>
    <property type="project" value="UniProtKB-EC"/>
</dbReference>
<dbReference type="STRING" id="596327.PORUE0001_0611"/>
<dbReference type="GO" id="GO:0030145">
    <property type="term" value="F:manganese ion binding"/>
    <property type="evidence" value="ECO:0007669"/>
    <property type="project" value="TreeGrafter"/>
</dbReference>
<dbReference type="Pfam" id="PF00491">
    <property type="entry name" value="Arginase"/>
    <property type="match status" value="1"/>
</dbReference>
<keyword evidence="6" id="KW-0479">Metal-binding</keyword>
<evidence type="ECO:0000256" key="7">
    <source>
        <dbReference type="ARBA" id="ARBA00022801"/>
    </source>
</evidence>
<dbReference type="PRINTS" id="PR00116">
    <property type="entry name" value="ARGINASE"/>
</dbReference>
<dbReference type="RefSeq" id="WP_007365243.1">
    <property type="nucleotide sequence ID" value="NZ_ACLR01000123.1"/>
</dbReference>
<comment type="cofactor">
    <cofactor evidence="1">
        <name>Mn(2+)</name>
        <dbReference type="ChEBI" id="CHEBI:29035"/>
    </cofactor>
</comment>
<reference evidence="12 13" key="1">
    <citation type="submission" date="2009-04" db="EMBL/GenBank/DDBJ databases">
        <authorList>
            <person name="Sebastian Y."/>
            <person name="Madupu R."/>
            <person name="Durkin A.S."/>
            <person name="Torralba M."/>
            <person name="Methe B."/>
            <person name="Sutton G.G."/>
            <person name="Strausberg R.L."/>
            <person name="Nelson K.E."/>
        </authorList>
    </citation>
    <scope>NUCLEOTIDE SEQUENCE [LARGE SCALE GENOMIC DNA]</scope>
    <source>
        <strain evidence="12 13">60-3</strain>
    </source>
</reference>
<dbReference type="AlphaFoldDB" id="C2MBD4"/>